<gene>
    <name evidence="3" type="ORF">BCS92_02360</name>
    <name evidence="4" type="ORF">FC057_12490</name>
</gene>
<dbReference type="AlphaFoldDB" id="A0A2N7NCW3"/>
<dbReference type="EMBL" id="MDBP01000080">
    <property type="protein sequence ID" value="PMP09988.1"/>
    <property type="molecule type" value="Genomic_DNA"/>
</dbReference>
<reference evidence="3" key="2">
    <citation type="submission" date="2016-07" db="EMBL/GenBank/DDBJ databases">
        <authorList>
            <person name="Wan K."/>
            <person name="Booth B."/>
            <person name="Spirohn K."/>
            <person name="Hao T."/>
            <person name="Hu Y."/>
            <person name="Calderwood M."/>
            <person name="Hill D."/>
            <person name="Mohr S."/>
            <person name="Vidal M."/>
            <person name="Celniker S."/>
            <person name="Perrimon N."/>
        </authorList>
    </citation>
    <scope>NUCLEOTIDE SEQUENCE</scope>
    <source>
        <strain evidence="3">10N.222.48.A2</strain>
    </source>
</reference>
<evidence type="ECO:0000256" key="2">
    <source>
        <dbReference type="ARBA" id="ARBA00023172"/>
    </source>
</evidence>
<dbReference type="Proteomes" id="UP000235579">
    <property type="component" value="Unassembled WGS sequence"/>
</dbReference>
<reference evidence="5" key="1">
    <citation type="submission" date="2016-07" db="EMBL/GenBank/DDBJ databases">
        <title>Nontailed viruses are major unrecognized killers of bacteria in the ocean.</title>
        <authorList>
            <person name="Kauffman K."/>
            <person name="Hussain F."/>
            <person name="Yang J."/>
            <person name="Arevalo P."/>
            <person name="Brown J."/>
            <person name="Cutler M."/>
            <person name="Kelly L."/>
            <person name="Polz M.F."/>
        </authorList>
    </citation>
    <scope>NUCLEOTIDE SEQUENCE [LARGE SCALE GENOMIC DNA]</scope>
    <source>
        <strain evidence="5">10N.222.48.A2</strain>
    </source>
</reference>
<dbReference type="Gene3D" id="1.10.150.130">
    <property type="match status" value="1"/>
</dbReference>
<evidence type="ECO:0000256" key="1">
    <source>
        <dbReference type="ARBA" id="ARBA00023125"/>
    </source>
</evidence>
<dbReference type="GO" id="GO:0003677">
    <property type="term" value="F:DNA binding"/>
    <property type="evidence" value="ECO:0007669"/>
    <property type="project" value="UniProtKB-KW"/>
</dbReference>
<keyword evidence="1" id="KW-0238">DNA-binding</keyword>
<protein>
    <recommendedName>
        <fullName evidence="7">Integrase</fullName>
    </recommendedName>
</protein>
<dbReference type="InterPro" id="IPR011010">
    <property type="entry name" value="DNA_brk_join_enz"/>
</dbReference>
<dbReference type="Gene3D" id="1.10.443.10">
    <property type="entry name" value="Intergrase catalytic core"/>
    <property type="match status" value="1"/>
</dbReference>
<evidence type="ECO:0000313" key="4">
    <source>
        <dbReference type="EMBL" id="TKG32628.1"/>
    </source>
</evidence>
<keyword evidence="2" id="KW-0233">DNA recombination</keyword>
<dbReference type="GO" id="GO:0015074">
    <property type="term" value="P:DNA integration"/>
    <property type="evidence" value="ECO:0007669"/>
    <property type="project" value="InterPro"/>
</dbReference>
<dbReference type="RefSeq" id="WP_102258403.1">
    <property type="nucleotide sequence ID" value="NZ_MDBG01000002.1"/>
</dbReference>
<reference evidence="4 6" key="4">
    <citation type="submission" date="2019-04" db="EMBL/GenBank/DDBJ databases">
        <title>A reverse ecology approach based on a biological definition of microbial populations.</title>
        <authorList>
            <person name="Arevalo P."/>
            <person name="Vaninsberghe D."/>
            <person name="Elsherbini J."/>
            <person name="Gore J."/>
            <person name="Polz M."/>
        </authorList>
    </citation>
    <scope>NUCLEOTIDE SEQUENCE [LARGE SCALE GENOMIC DNA]</scope>
    <source>
        <strain evidence="4 6">10N.222.45.A8</strain>
    </source>
</reference>
<reference evidence="3" key="3">
    <citation type="journal article" date="2018" name="Nature">
        <title>A major lineage of non-tailed dsDNA viruses as unrecognized killers of marine bacteria.</title>
        <authorList>
            <person name="Kauffman K.M."/>
            <person name="Hussain F.A."/>
            <person name="Yang J."/>
            <person name="Arevalo P."/>
            <person name="Brown J.M."/>
            <person name="Chang W.K."/>
            <person name="VanInsberghe D."/>
            <person name="Elsherbini J."/>
            <person name="Sharma R.S."/>
            <person name="Cutler M.B."/>
            <person name="Kelly L."/>
            <person name="Polz M.F."/>
        </authorList>
    </citation>
    <scope>NUCLEOTIDE SEQUENCE</scope>
    <source>
        <strain evidence="3">10N.222.48.A2</strain>
    </source>
</reference>
<dbReference type="EMBL" id="SYVV01000021">
    <property type="protein sequence ID" value="TKG32628.1"/>
    <property type="molecule type" value="Genomic_DNA"/>
</dbReference>
<comment type="caution">
    <text evidence="3">The sequence shown here is derived from an EMBL/GenBank/DDBJ whole genome shotgun (WGS) entry which is preliminary data.</text>
</comment>
<dbReference type="SUPFAM" id="SSF56349">
    <property type="entry name" value="DNA breaking-rejoining enzymes"/>
    <property type="match status" value="1"/>
</dbReference>
<evidence type="ECO:0000313" key="5">
    <source>
        <dbReference type="Proteomes" id="UP000235579"/>
    </source>
</evidence>
<sequence>MSKNKVTTLPVKSSSQGIALREDDYDVMSKWKQRQSKLGRFQVNFPDLIELIDPLSENADFIVIRANKFNKDRGGLSKSTTQQLASVLRAWAKFCVDRGIYAFPQPNSNAVELYLMHLIALDKSIATINQHRNQLRYIYDYLEVYNPLRSPDVKAITKSLKLDYVELTGNSYTQNQATPLRAVHLNALFDHFDNLDLKIRARVSLKQRKYLAIASTLYSTCLREDEICRIKLKDLIETFDENGDVAFKVLRTRSKTGVDVKSKFVTGRYAVTLKSYLTRVTPILHSTDFVFSNISEGLVALSPSTPPTGTTIDRNLSSLFQIFTQLNSENLEADISVYNKPNWTGHSGRIGRVVDEYVINKLRIDQIQPIGDWKSTQMVLVYLREVMENEEMEKNIRSAE</sequence>
<organism evidence="3 5">
    <name type="scientific">Vibrio tasmaniensis</name>
    <dbReference type="NCBI Taxonomy" id="212663"/>
    <lineage>
        <taxon>Bacteria</taxon>
        <taxon>Pseudomonadati</taxon>
        <taxon>Pseudomonadota</taxon>
        <taxon>Gammaproteobacteria</taxon>
        <taxon>Vibrionales</taxon>
        <taxon>Vibrionaceae</taxon>
        <taxon>Vibrio</taxon>
    </lineage>
</organism>
<dbReference type="SUPFAM" id="SSF47823">
    <property type="entry name" value="lambda integrase-like, N-terminal domain"/>
    <property type="match status" value="1"/>
</dbReference>
<evidence type="ECO:0008006" key="7">
    <source>
        <dbReference type="Google" id="ProtNLM"/>
    </source>
</evidence>
<dbReference type="InterPro" id="IPR013762">
    <property type="entry name" value="Integrase-like_cat_sf"/>
</dbReference>
<name>A0A2N7NCW3_9VIBR</name>
<dbReference type="Proteomes" id="UP000308018">
    <property type="component" value="Unassembled WGS sequence"/>
</dbReference>
<evidence type="ECO:0000313" key="6">
    <source>
        <dbReference type="Proteomes" id="UP000308018"/>
    </source>
</evidence>
<proteinExistence type="predicted"/>
<dbReference type="InterPro" id="IPR010998">
    <property type="entry name" value="Integrase_recombinase_N"/>
</dbReference>
<evidence type="ECO:0000313" key="3">
    <source>
        <dbReference type="EMBL" id="PMP09988.1"/>
    </source>
</evidence>
<accession>A0A2N7NCW3</accession>
<dbReference type="GO" id="GO:0006310">
    <property type="term" value="P:DNA recombination"/>
    <property type="evidence" value="ECO:0007669"/>
    <property type="project" value="UniProtKB-KW"/>
</dbReference>